<evidence type="ECO:0000313" key="2">
    <source>
        <dbReference type="EMBL" id="MFC0564331.1"/>
    </source>
</evidence>
<reference evidence="2 3" key="1">
    <citation type="submission" date="2024-09" db="EMBL/GenBank/DDBJ databases">
        <authorList>
            <person name="Sun Q."/>
            <person name="Mori K."/>
        </authorList>
    </citation>
    <scope>NUCLEOTIDE SEQUENCE [LARGE SCALE GENOMIC DNA]</scope>
    <source>
        <strain evidence="2 3">TBRC 2205</strain>
    </source>
</reference>
<dbReference type="EMBL" id="JBHLUE010000005">
    <property type="protein sequence ID" value="MFC0564331.1"/>
    <property type="molecule type" value="Genomic_DNA"/>
</dbReference>
<dbReference type="SUPFAM" id="SSF109604">
    <property type="entry name" value="HD-domain/PDEase-like"/>
    <property type="match status" value="1"/>
</dbReference>
<gene>
    <name evidence="2" type="ORF">ACFFHU_09165</name>
</gene>
<organism evidence="2 3">
    <name type="scientific">Plantactinospora siamensis</name>
    <dbReference type="NCBI Taxonomy" id="555372"/>
    <lineage>
        <taxon>Bacteria</taxon>
        <taxon>Bacillati</taxon>
        <taxon>Actinomycetota</taxon>
        <taxon>Actinomycetes</taxon>
        <taxon>Micromonosporales</taxon>
        <taxon>Micromonosporaceae</taxon>
        <taxon>Plantactinospora</taxon>
    </lineage>
</organism>
<accession>A0ABV6NU75</accession>
<dbReference type="RefSeq" id="WP_377337329.1">
    <property type="nucleotide sequence ID" value="NZ_JBHLUE010000005.1"/>
</dbReference>
<keyword evidence="3" id="KW-1185">Reference proteome</keyword>
<feature type="domain" description="HD/PDEase" evidence="1">
    <location>
        <begin position="29"/>
        <end position="135"/>
    </location>
</feature>
<dbReference type="Gene3D" id="1.10.3210.10">
    <property type="entry name" value="Hypothetical protein af1432"/>
    <property type="match status" value="1"/>
</dbReference>
<sequence length="190" mass="20521">MNVFAAPRHPHVARALTDARAWCAGQIIDDRPALVHAVRVAVTLARYLPDPPTALIAAALLHDAPEFAPPDIDLPGVLTRRYGTEVTRIVYALHDEHAALDQPDPPINTSDQPVLLISTADKIVVFRSLVHRAHASGDAAAFYAARPALLRLLPHFHAMHQAARPHVPIAMAAHLGDALAKLTRSTTGRC</sequence>
<comment type="caution">
    <text evidence="2">The sequence shown here is derived from an EMBL/GenBank/DDBJ whole genome shotgun (WGS) entry which is preliminary data.</text>
</comment>
<evidence type="ECO:0000259" key="1">
    <source>
        <dbReference type="SMART" id="SM00471"/>
    </source>
</evidence>
<dbReference type="InterPro" id="IPR003607">
    <property type="entry name" value="HD/PDEase_dom"/>
</dbReference>
<name>A0ABV6NU75_9ACTN</name>
<protein>
    <submittedName>
        <fullName evidence="2">Metal-dependent phosphohydrolase</fullName>
    </submittedName>
</protein>
<evidence type="ECO:0000313" key="3">
    <source>
        <dbReference type="Proteomes" id="UP001589894"/>
    </source>
</evidence>
<proteinExistence type="predicted"/>
<dbReference type="Proteomes" id="UP001589894">
    <property type="component" value="Unassembled WGS sequence"/>
</dbReference>
<dbReference type="SMART" id="SM00471">
    <property type="entry name" value="HDc"/>
    <property type="match status" value="1"/>
</dbReference>